<evidence type="ECO:0000259" key="3">
    <source>
        <dbReference type="Pfam" id="PF23003"/>
    </source>
</evidence>
<reference evidence="5" key="1">
    <citation type="submission" date="2022-10" db="EMBL/GenBank/DDBJ databases">
        <title>Genome assembly of Pristionchus species.</title>
        <authorList>
            <person name="Yoshida K."/>
            <person name="Sommer R.J."/>
        </authorList>
    </citation>
    <scope>NUCLEOTIDE SEQUENCE [LARGE SCALE GENOMIC DNA]</scope>
    <source>
        <strain evidence="5">RS5460</strain>
    </source>
</reference>
<dbReference type="Pfam" id="PF23003">
    <property type="entry name" value="Fn1_2"/>
    <property type="match status" value="1"/>
</dbReference>
<dbReference type="PANTHER" id="PTHR36493">
    <property type="entry name" value="NEUROBLAST DIFFERENTIATION-ASSOCIATED PROTEIN AHNAK-LIKE PROTEIN"/>
    <property type="match status" value="1"/>
</dbReference>
<keyword evidence="5" id="KW-1185">Reference proteome</keyword>
<evidence type="ECO:0000256" key="2">
    <source>
        <dbReference type="SAM" id="SignalP"/>
    </source>
</evidence>
<dbReference type="InterPro" id="IPR055119">
    <property type="entry name" value="Mig18_Fn1"/>
</dbReference>
<organism evidence="4 5">
    <name type="scientific">Pristionchus mayeri</name>
    <dbReference type="NCBI Taxonomy" id="1317129"/>
    <lineage>
        <taxon>Eukaryota</taxon>
        <taxon>Metazoa</taxon>
        <taxon>Ecdysozoa</taxon>
        <taxon>Nematoda</taxon>
        <taxon>Chromadorea</taxon>
        <taxon>Rhabditida</taxon>
        <taxon>Rhabditina</taxon>
        <taxon>Diplogasteromorpha</taxon>
        <taxon>Diplogasteroidea</taxon>
        <taxon>Neodiplogasteridae</taxon>
        <taxon>Pristionchus</taxon>
    </lineage>
</organism>
<comment type="caution">
    <text evidence="4">The sequence shown here is derived from an EMBL/GenBank/DDBJ whole genome shotgun (WGS) entry which is preliminary data.</text>
</comment>
<protein>
    <recommendedName>
        <fullName evidence="3">Abnormal cell migration protein 18-like fibronectin type I domain-containing protein</fullName>
    </recommendedName>
</protein>
<feature type="region of interest" description="Disordered" evidence="1">
    <location>
        <begin position="403"/>
        <end position="509"/>
    </location>
</feature>
<feature type="chain" id="PRO_5042833036" description="Abnormal cell migration protein 18-like fibronectin type I domain-containing protein" evidence="2">
    <location>
        <begin position="16"/>
        <end position="728"/>
    </location>
</feature>
<feature type="domain" description="Abnormal cell migration protein 18-like fibronectin type I" evidence="3">
    <location>
        <begin position="60"/>
        <end position="123"/>
    </location>
</feature>
<keyword evidence="2" id="KW-0732">Signal</keyword>
<dbReference type="Proteomes" id="UP001328107">
    <property type="component" value="Unassembled WGS sequence"/>
</dbReference>
<sequence>RFPFLLLSIVPLVLSGRTAKDCTIGEQWTDRFIRFECYQGTGAVVKGVRAIGCVPTNTESGAMIQPGATFDEKYFTYSCSKDGNSVTYQIINCRDETGSALAVGEARNQSDGSVWKCYKDDSGAVKLAQDKEGGCLFNGKTYAAGQVWSQDQEFKANVDGVEQLIGKAIGMECRKDAVQGFVAQPFRCITTTGASLSSGSFGKVNSLNVKCSIAANGAVTMSVVNEEDVTCSADGVTVQNGQMYTTPDGVNVYKCVYGILTKKSCIINGRTIAMGSLASIDGKSYHCNSGAGMVDFRDIWGCTLSDGNIKAFFTTWINGTEVQRCNYRIRSDTVQPYTEFWGCSFGNKAIGKNKIVASGKELKKCAVVGRQYGMRDLTPAEYTAYLKSQSVAGFKNVIGGAGGSGAGGDVTAETEEETTPLATTTTTAMSSAPTTTRTTPTATSTVSTTASTSTTTARLTNTASTATSTVSSTTVPTTTTTTTTTTTAISSTSTASESSTAAFTTPSTSTTTIATSTTTLAVPITTSIASTTALPIVSETSTAQVPSTSSTPPTTEVTTTSAPAQGTSTMPSSTPPTTVFQDQCHDFFEMCSDLAPICQSPRTVAVGKIKEMMKNISDVQINELLGVLGDDKLRTSSEEEKDELNEVIRDLAGFEEEDEEDCGCRNDECASRCHKRKMKSCKKCQIFKRKIRELIEMVCPATCAACGTVNKIPAIIKALVRFYTKDCR</sequence>
<accession>A0AAN4ZRX9</accession>
<gene>
    <name evidence="4" type="ORF">PMAYCL1PPCAC_13888</name>
</gene>
<evidence type="ECO:0000313" key="5">
    <source>
        <dbReference type="Proteomes" id="UP001328107"/>
    </source>
</evidence>
<dbReference type="PANTHER" id="PTHR36493:SF3">
    <property type="entry name" value="CHITIN-BINDING TYPE-4 DOMAIN-CONTAINING PROTEIN"/>
    <property type="match status" value="1"/>
</dbReference>
<feature type="signal peptide" evidence="2">
    <location>
        <begin position="1"/>
        <end position="15"/>
    </location>
</feature>
<name>A0AAN4ZRX9_9BILA</name>
<dbReference type="EMBL" id="BTRK01000003">
    <property type="protein sequence ID" value="GMR43693.1"/>
    <property type="molecule type" value="Genomic_DNA"/>
</dbReference>
<dbReference type="AlphaFoldDB" id="A0AAN4ZRX9"/>
<proteinExistence type="predicted"/>
<evidence type="ECO:0000313" key="4">
    <source>
        <dbReference type="EMBL" id="GMR43693.1"/>
    </source>
</evidence>
<feature type="compositionally biased region" description="Low complexity" evidence="1">
    <location>
        <begin position="419"/>
        <end position="509"/>
    </location>
</feature>
<evidence type="ECO:0000256" key="1">
    <source>
        <dbReference type="SAM" id="MobiDB-lite"/>
    </source>
</evidence>
<feature type="region of interest" description="Disordered" evidence="1">
    <location>
        <begin position="541"/>
        <end position="576"/>
    </location>
</feature>
<feature type="non-terminal residue" evidence="4">
    <location>
        <position position="1"/>
    </location>
</feature>